<evidence type="ECO:0000313" key="10">
    <source>
        <dbReference type="EMBL" id="VFT98657.1"/>
    </source>
</evidence>
<feature type="domain" description="RNA polymerase III Rpc82 C -terminal" evidence="7">
    <location>
        <begin position="185"/>
        <end position="391"/>
    </location>
</feature>
<dbReference type="InterPro" id="IPR039748">
    <property type="entry name" value="RPC3"/>
</dbReference>
<dbReference type="EMBL" id="VJMH01007013">
    <property type="protein sequence ID" value="KAF0686203.1"/>
    <property type="molecule type" value="Genomic_DNA"/>
</dbReference>
<protein>
    <recommendedName>
        <fullName evidence="5">DNA-directed RNA polymerase III subunit RPC3</fullName>
        <shortName evidence="5">RNA polymerase III subunit C3</shortName>
    </recommendedName>
</protein>
<feature type="domain" description="DNA-directed RNA polymerase III subunit RPC3 winged-helix" evidence="8">
    <location>
        <begin position="462"/>
        <end position="538"/>
    </location>
</feature>
<evidence type="ECO:0000256" key="5">
    <source>
        <dbReference type="RuleBase" id="RU367076"/>
    </source>
</evidence>
<comment type="function">
    <text evidence="5">DNA-dependent RNA polymerase catalyzes the transcription of DNA into RNA using the four ribonucleoside triphosphates as substrates. Specific core component of RNA polymerase III which synthesizes small RNAs, such as 5S rRNA and tRNAs.</text>
</comment>
<comment type="subunit">
    <text evidence="5">Component of the RNA polymerase III (Pol III) complex consisting of 17 subunits.</text>
</comment>
<evidence type="ECO:0000256" key="1">
    <source>
        <dbReference type="ARBA" id="ARBA00004123"/>
    </source>
</evidence>
<proteinExistence type="inferred from homology"/>
<evidence type="ECO:0000259" key="8">
    <source>
        <dbReference type="Pfam" id="PF22536"/>
    </source>
</evidence>
<feature type="compositionally biased region" description="Polar residues" evidence="6">
    <location>
        <begin position="218"/>
        <end position="230"/>
    </location>
</feature>
<dbReference type="InterPro" id="IPR036388">
    <property type="entry name" value="WH-like_DNA-bd_sf"/>
</dbReference>
<feature type="region of interest" description="Disordered" evidence="6">
    <location>
        <begin position="264"/>
        <end position="288"/>
    </location>
</feature>
<dbReference type="Gene3D" id="1.10.10.10">
    <property type="entry name" value="Winged helix-like DNA-binding domain superfamily/Winged helix DNA-binding domain"/>
    <property type="match status" value="4"/>
</dbReference>
<feature type="region of interest" description="Disordered" evidence="6">
    <location>
        <begin position="205"/>
        <end position="251"/>
    </location>
</feature>
<accession>A0A485LNW3</accession>
<dbReference type="InterPro" id="IPR055207">
    <property type="entry name" value="POLR3C_WHD"/>
</dbReference>
<dbReference type="PANTHER" id="PTHR12949:SF0">
    <property type="entry name" value="DNA-DIRECTED RNA POLYMERASE III SUBUNIT RPC3"/>
    <property type="match status" value="1"/>
</dbReference>
<evidence type="ECO:0000256" key="3">
    <source>
        <dbReference type="ARBA" id="ARBA00023163"/>
    </source>
</evidence>
<dbReference type="GO" id="GO:0005666">
    <property type="term" value="C:RNA polymerase III complex"/>
    <property type="evidence" value="ECO:0007669"/>
    <property type="project" value="UniProtKB-UniRule"/>
</dbReference>
<evidence type="ECO:0000256" key="4">
    <source>
        <dbReference type="ARBA" id="ARBA00023242"/>
    </source>
</evidence>
<dbReference type="EMBL" id="CAADRA010007039">
    <property type="protein sequence ID" value="VFT98657.1"/>
    <property type="molecule type" value="Genomic_DNA"/>
</dbReference>
<evidence type="ECO:0000313" key="11">
    <source>
        <dbReference type="Proteomes" id="UP000332933"/>
    </source>
</evidence>
<reference evidence="10 11" key="1">
    <citation type="submission" date="2019-03" db="EMBL/GenBank/DDBJ databases">
        <authorList>
            <person name="Gaulin E."/>
            <person name="Dumas B."/>
        </authorList>
    </citation>
    <scope>NUCLEOTIDE SEQUENCE [LARGE SCALE GENOMIC DNA]</scope>
    <source>
        <strain evidence="10">CBS 568.67</strain>
    </source>
</reference>
<comment type="similarity">
    <text evidence="5">Belongs to the eukaryotic RPC3/POLR3C RNA polymerase subunit family.</text>
</comment>
<sequence length="615" mass="68963">MIVPPPRRRLVLNLLQEHFGDLVEHVAAVILKADDDGLTLREIIAHALASPPAHLQPTPTAPHIKTGLLKLLQHNLLDIKSTWVPANSTKKQKLPYIIRYQLNHDEALLRLRFARYIELAREVFGDEGEVIMEEILVNGRIRLDQSLDTMAFNLAEQRRLAKNDPDAPAADEDELEDLKDSLKTTFLNMAKTRYLVRVHPLDLNKKKTDGEMDGEAEFQSSSNGASTSPADSGVSVRRAKRKGPASAAADSSVPIEVQLMMQAEDAGSSSAATAPEGTTEAVVSESGAKRRRLKRAKLPTVGVAAAAAPGLTIDNGDLDAAYLKEENAIWRAGVTQLTRELRHRTCIQFASESINVVAQAIVKAMLAHSSPHERDANEATSFPMTARDLFEIPAVHDAVPSPRDRWKMLLNFLTAMCQHPSGMLTKTASESFDPSHPKRAGDGGTYSVHMQNIVKTLQRKSIHAFIHEKYGAASARLVRVITEQRQLEQKTLGEMALLPAAETRSRLFEMYRDKLLNLQEIPKRTDYNPQFTLYCWSVDDTRLTRRLVERTMDTTVKLRARRKDQADSHKDLIARSDQLVEQHDLDKFDRVSRSLDRLDRGILHLDRMLMLFDQF</sequence>
<dbReference type="Pfam" id="PF05645">
    <property type="entry name" value="RNA_pol_Rpc82"/>
    <property type="match status" value="1"/>
</dbReference>
<dbReference type="Proteomes" id="UP000332933">
    <property type="component" value="Unassembled WGS sequence"/>
</dbReference>
<dbReference type="InterPro" id="IPR008806">
    <property type="entry name" value="RNA_pol_III_Rpc82_C"/>
</dbReference>
<dbReference type="GO" id="GO:0003697">
    <property type="term" value="F:single-stranded DNA binding"/>
    <property type="evidence" value="ECO:0007669"/>
    <property type="project" value="UniProtKB-UniRule"/>
</dbReference>
<name>A0A485LNW3_9STRA</name>
<comment type="subcellular location">
    <subcellularLocation>
        <location evidence="1 5">Nucleus</location>
    </subcellularLocation>
</comment>
<dbReference type="OrthoDB" id="272392at2759"/>
<gene>
    <name evidence="10" type="primary">Aste57867_21989</name>
    <name evidence="9" type="ORF">As57867_021920</name>
    <name evidence="10" type="ORF">ASTE57867_21989</name>
</gene>
<keyword evidence="2 5" id="KW-0240">DNA-directed RNA polymerase</keyword>
<keyword evidence="4 5" id="KW-0539">Nucleus</keyword>
<evidence type="ECO:0000313" key="9">
    <source>
        <dbReference type="EMBL" id="KAF0686203.1"/>
    </source>
</evidence>
<organism evidence="10 11">
    <name type="scientific">Aphanomyces stellatus</name>
    <dbReference type="NCBI Taxonomy" id="120398"/>
    <lineage>
        <taxon>Eukaryota</taxon>
        <taxon>Sar</taxon>
        <taxon>Stramenopiles</taxon>
        <taxon>Oomycota</taxon>
        <taxon>Saprolegniomycetes</taxon>
        <taxon>Saprolegniales</taxon>
        <taxon>Verrucalvaceae</taxon>
        <taxon>Aphanomyces</taxon>
    </lineage>
</organism>
<dbReference type="AlphaFoldDB" id="A0A485LNW3"/>
<keyword evidence="11" id="KW-1185">Reference proteome</keyword>
<reference evidence="9" key="2">
    <citation type="submission" date="2019-06" db="EMBL/GenBank/DDBJ databases">
        <title>Genomics analysis of Aphanomyces spp. identifies a new class of oomycete effector associated with host adaptation.</title>
        <authorList>
            <person name="Gaulin E."/>
        </authorList>
    </citation>
    <scope>NUCLEOTIDE SEQUENCE</scope>
    <source>
        <strain evidence="9">CBS 578.67</strain>
    </source>
</reference>
<dbReference type="PANTHER" id="PTHR12949">
    <property type="entry name" value="RNA POLYMERASE III DNA DIRECTED -RELATED"/>
    <property type="match status" value="1"/>
</dbReference>
<evidence type="ECO:0000256" key="2">
    <source>
        <dbReference type="ARBA" id="ARBA00022478"/>
    </source>
</evidence>
<keyword evidence="3 5" id="KW-0804">Transcription</keyword>
<dbReference type="GO" id="GO:0006351">
    <property type="term" value="P:DNA-templated transcription"/>
    <property type="evidence" value="ECO:0007669"/>
    <property type="project" value="InterPro"/>
</dbReference>
<evidence type="ECO:0000259" key="7">
    <source>
        <dbReference type="Pfam" id="PF05645"/>
    </source>
</evidence>
<evidence type="ECO:0000256" key="6">
    <source>
        <dbReference type="SAM" id="MobiDB-lite"/>
    </source>
</evidence>
<dbReference type="Pfam" id="PF22536">
    <property type="entry name" value="WHD_POLR3C"/>
    <property type="match status" value="1"/>
</dbReference>